<feature type="domain" description="Exportin-2 C-terminal" evidence="1">
    <location>
        <begin position="532"/>
        <end position="579"/>
    </location>
</feature>
<dbReference type="GO" id="GO:0005635">
    <property type="term" value="C:nuclear envelope"/>
    <property type="evidence" value="ECO:0007669"/>
    <property type="project" value="TreeGrafter"/>
</dbReference>
<dbReference type="InterPro" id="IPR005043">
    <property type="entry name" value="XPO2_C"/>
</dbReference>
<dbReference type="SUPFAM" id="SSF48371">
    <property type="entry name" value="ARM repeat"/>
    <property type="match status" value="1"/>
</dbReference>
<dbReference type="InterPro" id="IPR016024">
    <property type="entry name" value="ARM-type_fold"/>
</dbReference>
<dbReference type="EMBL" id="JAUESC010000003">
    <property type="protein sequence ID" value="KAK0602366.1"/>
    <property type="molecule type" value="Genomic_DNA"/>
</dbReference>
<reference evidence="3" key="1">
    <citation type="journal article" date="2022" name="Plant J.">
        <title>Strategies of tolerance reflected in two North American maple genomes.</title>
        <authorList>
            <person name="McEvoy S.L."/>
            <person name="Sezen U.U."/>
            <person name="Trouern-Trend A."/>
            <person name="McMahon S.M."/>
            <person name="Schaberg P.G."/>
            <person name="Yang J."/>
            <person name="Wegrzyn J.L."/>
            <person name="Swenson N.G."/>
        </authorList>
    </citation>
    <scope>NUCLEOTIDE SEQUENCE</scope>
    <source>
        <strain evidence="3">NS2018</strain>
    </source>
</reference>
<proteinExistence type="predicted"/>
<dbReference type="PANTHER" id="PTHR10997">
    <property type="entry name" value="IMPORTIN-7, 8, 11"/>
    <property type="match status" value="1"/>
</dbReference>
<evidence type="ECO:0000259" key="2">
    <source>
        <dbReference type="Pfam" id="PF08506"/>
    </source>
</evidence>
<evidence type="ECO:0000313" key="3">
    <source>
        <dbReference type="EMBL" id="KAK0602366.1"/>
    </source>
</evidence>
<dbReference type="GO" id="GO:0006611">
    <property type="term" value="P:protein export from nucleus"/>
    <property type="evidence" value="ECO:0007669"/>
    <property type="project" value="TreeGrafter"/>
</dbReference>
<feature type="domain" description="Exportin-2 central" evidence="2">
    <location>
        <begin position="229"/>
        <end position="531"/>
    </location>
</feature>
<feature type="domain" description="Exportin-2 C-terminal" evidence="1">
    <location>
        <begin position="585"/>
        <end position="785"/>
    </location>
</feature>
<name>A0AA39W5W1_ACESA</name>
<dbReference type="Pfam" id="PF03378">
    <property type="entry name" value="CAS_CSE1"/>
    <property type="match status" value="2"/>
</dbReference>
<accession>A0AA39W5W1</accession>
<reference evidence="3" key="2">
    <citation type="submission" date="2023-06" db="EMBL/GenBank/DDBJ databases">
        <authorList>
            <person name="Swenson N.G."/>
            <person name="Wegrzyn J.L."/>
            <person name="Mcevoy S.L."/>
        </authorList>
    </citation>
    <scope>NUCLEOTIDE SEQUENCE</scope>
    <source>
        <strain evidence="3">NS2018</strain>
        <tissue evidence="3">Leaf</tissue>
    </source>
</reference>
<dbReference type="InterPro" id="IPR011989">
    <property type="entry name" value="ARM-like"/>
</dbReference>
<dbReference type="GO" id="GO:0031267">
    <property type="term" value="F:small GTPase binding"/>
    <property type="evidence" value="ECO:0007669"/>
    <property type="project" value="InterPro"/>
</dbReference>
<protein>
    <submittedName>
        <fullName evidence="3">Uncharacterized protein</fullName>
    </submittedName>
</protein>
<dbReference type="Gene3D" id="1.25.10.10">
    <property type="entry name" value="Leucine-rich Repeat Variant"/>
    <property type="match status" value="1"/>
</dbReference>
<sequence length="803" mass="90552">MTTTTLSTPFHSHLLLSAPSTHLQTPSIVALHGFKVSPYYKAHNVSWSAKPNGIFQSHKRNIYCAINMAAWQSGDPEKLNLDLLVNKARKLWENSPQPVKTFPWNRALENFIQLVLNLFLAVVKYLSVPLLVVSSLSEMSYQTTLELSPLLQNAEVPWHLIAIAIVFALLKLPAAFPNQIKANFFRRFLPDKDHSFLDRHKDTLSFHVEIDNLVKGASVPALVSLTCSFLHIFNKNLPEFFEDHMKEWMGEFKKYLTTIYPALESSSDGLGVVDELKAAVCENISLYMEVNNEEFQGYLNDFALAVWTLLGNVSQSSACDRLAVTAIKFLTTVSTSVHYTLFSGEGVIPQICQSIVIPNVRLRDEDEELFEMNYGEFIRRDMEGSDIDTKRRIACELLKGIATNYKQKVTEIVPVLIQTLLSSFAANPVGNWKDKDCAIYLVVSLATKKAGGASFSSDFVDVQSFFTPVIVPELQGQDVNAFPMLKAGALIFFTMFWSQIPKPLAFQLFPDLFRFLGAESNVVHSYAASCLEKLFLVKDEGERARYDSADITPYLPVLMTNLFNAMKFPESKENQYLMKFAKIQKNPIFNHYLFESVAVLVRRACQRDPSLISPFEASILPSLQMILQNDVTEFLPYAFQLLAQLVELNQPSIAPNYMEIFKLLLIPESWKRSSNVPALVRLLQAFLQKVPHEISQEGRLARVIGIFNMLVSSPSSDEHGFYVLNTVIDNLEYGVIDPYVTHIWNALFVRVQNNCTVKFVKSLVIFMSLFLVKHGPAALVDTMNTTSAYDNQNNCGAVLDTKS</sequence>
<keyword evidence="4" id="KW-1185">Reference proteome</keyword>
<evidence type="ECO:0000313" key="4">
    <source>
        <dbReference type="Proteomes" id="UP001168877"/>
    </source>
</evidence>
<dbReference type="AlphaFoldDB" id="A0AA39W5W1"/>
<organism evidence="3 4">
    <name type="scientific">Acer saccharum</name>
    <name type="common">Sugar maple</name>
    <dbReference type="NCBI Taxonomy" id="4024"/>
    <lineage>
        <taxon>Eukaryota</taxon>
        <taxon>Viridiplantae</taxon>
        <taxon>Streptophyta</taxon>
        <taxon>Embryophyta</taxon>
        <taxon>Tracheophyta</taxon>
        <taxon>Spermatophyta</taxon>
        <taxon>Magnoliopsida</taxon>
        <taxon>eudicotyledons</taxon>
        <taxon>Gunneridae</taxon>
        <taxon>Pentapetalae</taxon>
        <taxon>rosids</taxon>
        <taxon>malvids</taxon>
        <taxon>Sapindales</taxon>
        <taxon>Sapindaceae</taxon>
        <taxon>Hippocastanoideae</taxon>
        <taxon>Acereae</taxon>
        <taxon>Acer</taxon>
    </lineage>
</organism>
<dbReference type="GO" id="GO:0006606">
    <property type="term" value="P:protein import into nucleus"/>
    <property type="evidence" value="ECO:0007669"/>
    <property type="project" value="TreeGrafter"/>
</dbReference>
<evidence type="ECO:0000259" key="1">
    <source>
        <dbReference type="Pfam" id="PF03378"/>
    </source>
</evidence>
<dbReference type="PANTHER" id="PTHR10997:SF8">
    <property type="entry name" value="EXPORTIN-2"/>
    <property type="match status" value="1"/>
</dbReference>
<dbReference type="Pfam" id="PF08506">
    <property type="entry name" value="Cse1"/>
    <property type="match status" value="1"/>
</dbReference>
<comment type="caution">
    <text evidence="3">The sequence shown here is derived from an EMBL/GenBank/DDBJ whole genome shotgun (WGS) entry which is preliminary data.</text>
</comment>
<dbReference type="InterPro" id="IPR013713">
    <property type="entry name" value="XPO2_central"/>
</dbReference>
<dbReference type="Proteomes" id="UP001168877">
    <property type="component" value="Unassembled WGS sequence"/>
</dbReference>
<gene>
    <name evidence="3" type="ORF">LWI29_032645</name>
</gene>
<dbReference type="GO" id="GO:0005829">
    <property type="term" value="C:cytosol"/>
    <property type="evidence" value="ECO:0007669"/>
    <property type="project" value="TreeGrafter"/>
</dbReference>
<dbReference type="GO" id="GO:0005049">
    <property type="term" value="F:nuclear export signal receptor activity"/>
    <property type="evidence" value="ECO:0007669"/>
    <property type="project" value="TreeGrafter"/>
</dbReference>